<dbReference type="RefSeq" id="XP_037219134.1">
    <property type="nucleotide sequence ID" value="XM_037363490.1"/>
</dbReference>
<protein>
    <submittedName>
        <fullName evidence="1">Uncharacterized protein</fullName>
    </submittedName>
</protein>
<reference evidence="1" key="1">
    <citation type="submission" date="2020-05" db="EMBL/GenBank/DDBJ databases">
        <title>Mycena genomes resolve the evolution of fungal bioluminescence.</title>
        <authorList>
            <person name="Tsai I.J."/>
        </authorList>
    </citation>
    <scope>NUCLEOTIDE SEQUENCE</scope>
    <source>
        <strain evidence="1">171206Taipei</strain>
    </source>
</reference>
<organism evidence="1 2">
    <name type="scientific">Mycena indigotica</name>
    <dbReference type="NCBI Taxonomy" id="2126181"/>
    <lineage>
        <taxon>Eukaryota</taxon>
        <taxon>Fungi</taxon>
        <taxon>Dikarya</taxon>
        <taxon>Basidiomycota</taxon>
        <taxon>Agaricomycotina</taxon>
        <taxon>Agaricomycetes</taxon>
        <taxon>Agaricomycetidae</taxon>
        <taxon>Agaricales</taxon>
        <taxon>Marasmiineae</taxon>
        <taxon>Mycenaceae</taxon>
        <taxon>Mycena</taxon>
    </lineage>
</organism>
<keyword evidence="2" id="KW-1185">Reference proteome</keyword>
<dbReference type="Proteomes" id="UP000636479">
    <property type="component" value="Unassembled WGS sequence"/>
</dbReference>
<dbReference type="EMBL" id="JACAZF010000006">
    <property type="protein sequence ID" value="KAF7301134.1"/>
    <property type="molecule type" value="Genomic_DNA"/>
</dbReference>
<dbReference type="GeneID" id="59346006"/>
<dbReference type="PANTHER" id="PTHR33129:SF1">
    <property type="entry name" value="ATP-BINDING PROTEIN"/>
    <property type="match status" value="1"/>
</dbReference>
<sequence>MPSLPWPSFIGTRPADLLIDELEEMIRTEPKVFVKILPKDSELSSQSTKARRNLSTELVYHHDLHQKYWGLADRQPEPPATWEMPGNAKLYTLPSYIVFFKEYLRLFKYIDIKRTHDFLTMRTGFRTQSHSGVFIIGMPGIGKSMFLWLYLMISLALQLPIVIFWESHLFLHTKSGAYRVTCDIKDFVYREALKGLAFLINMDWIGEIPAGLDVTGLMFVIAATSSQPHQYKKWSKNASMATLIINPPTEEELRDYFCRELPQQSDMTFEAAFGLAGPNIHTLTELQYGMITEVQVIRDIRLGFSNLHDNDLDNLLFSSSTPDLKLLSHSLISINRSETGMRTERGQDAMVHQVPKTVLRLLHTHLAQRQLGYLHRMYKLFAGSSQLSVPRAWCFETLCHRLFATSSPNTVVKLFSMAVAGAELEPKFSPQSLEWPMAQRSMQTFVASETPKHTSNIDCYYIPIEANNPTFDSMVHLSNPSRLVGLQMTMSATHSLNQSGLERLRERRLPDEELWLVYVIPEGQTISVPYTDTSPFNQFKYFCCPVDVGNVSQELDG</sequence>
<name>A0A8H6W6J1_9AGAR</name>
<evidence type="ECO:0000313" key="1">
    <source>
        <dbReference type="EMBL" id="KAF7301134.1"/>
    </source>
</evidence>
<dbReference type="InterPro" id="IPR027417">
    <property type="entry name" value="P-loop_NTPase"/>
</dbReference>
<dbReference type="AlphaFoldDB" id="A0A8H6W6J1"/>
<proteinExistence type="predicted"/>
<gene>
    <name evidence="1" type="ORF">MIND_00677800</name>
</gene>
<evidence type="ECO:0000313" key="2">
    <source>
        <dbReference type="Proteomes" id="UP000636479"/>
    </source>
</evidence>
<dbReference type="SUPFAM" id="SSF52540">
    <property type="entry name" value="P-loop containing nucleoside triphosphate hydrolases"/>
    <property type="match status" value="1"/>
</dbReference>
<accession>A0A8H6W6J1</accession>
<dbReference type="PANTHER" id="PTHR33129">
    <property type="entry name" value="PROTEIN KINASE DOMAIN-CONTAINING PROTEIN-RELATED"/>
    <property type="match status" value="1"/>
</dbReference>
<dbReference type="OrthoDB" id="2340858at2759"/>
<comment type="caution">
    <text evidence="1">The sequence shown here is derived from an EMBL/GenBank/DDBJ whole genome shotgun (WGS) entry which is preliminary data.</text>
</comment>
<dbReference type="InterPro" id="IPR052980">
    <property type="entry name" value="Crinkler_effector"/>
</dbReference>